<evidence type="ECO:0000313" key="1">
    <source>
        <dbReference type="EMBL" id="JAD68584.1"/>
    </source>
</evidence>
<dbReference type="EMBL" id="GBRH01229311">
    <property type="protein sequence ID" value="JAD68584.1"/>
    <property type="molecule type" value="Transcribed_RNA"/>
</dbReference>
<name>A0A0A9BX24_ARUDO</name>
<reference evidence="1" key="1">
    <citation type="submission" date="2014-09" db="EMBL/GenBank/DDBJ databases">
        <authorList>
            <person name="Magalhaes I.L.F."/>
            <person name="Oliveira U."/>
            <person name="Santos F.R."/>
            <person name="Vidigal T.H.D.A."/>
            <person name="Brescovit A.D."/>
            <person name="Santos A.J."/>
        </authorList>
    </citation>
    <scope>NUCLEOTIDE SEQUENCE</scope>
    <source>
        <tissue evidence="1">Shoot tissue taken approximately 20 cm above the soil surface</tissue>
    </source>
</reference>
<accession>A0A0A9BX24</accession>
<sequence>MKRKHYLILSH</sequence>
<proteinExistence type="predicted"/>
<organism evidence="1">
    <name type="scientific">Arundo donax</name>
    <name type="common">Giant reed</name>
    <name type="synonym">Donax arundinaceus</name>
    <dbReference type="NCBI Taxonomy" id="35708"/>
    <lineage>
        <taxon>Eukaryota</taxon>
        <taxon>Viridiplantae</taxon>
        <taxon>Streptophyta</taxon>
        <taxon>Embryophyta</taxon>
        <taxon>Tracheophyta</taxon>
        <taxon>Spermatophyta</taxon>
        <taxon>Magnoliopsida</taxon>
        <taxon>Liliopsida</taxon>
        <taxon>Poales</taxon>
        <taxon>Poaceae</taxon>
        <taxon>PACMAD clade</taxon>
        <taxon>Arundinoideae</taxon>
        <taxon>Arundineae</taxon>
        <taxon>Arundo</taxon>
    </lineage>
</organism>
<reference evidence="1" key="2">
    <citation type="journal article" date="2015" name="Data Brief">
        <title>Shoot transcriptome of the giant reed, Arundo donax.</title>
        <authorList>
            <person name="Barrero R.A."/>
            <person name="Guerrero F.D."/>
            <person name="Moolhuijzen P."/>
            <person name="Goolsby J.A."/>
            <person name="Tidwell J."/>
            <person name="Bellgard S.E."/>
            <person name="Bellgard M.I."/>
        </authorList>
    </citation>
    <scope>NUCLEOTIDE SEQUENCE</scope>
    <source>
        <tissue evidence="1">Shoot tissue taken approximately 20 cm above the soil surface</tissue>
    </source>
</reference>
<protein>
    <submittedName>
        <fullName evidence="1">Uncharacterized protein</fullName>
    </submittedName>
</protein>